<evidence type="ECO:0000313" key="1">
    <source>
        <dbReference type="EMBL" id="MBD5771006.1"/>
    </source>
</evidence>
<protein>
    <recommendedName>
        <fullName evidence="3">HEPN domain-containing protein</fullName>
    </recommendedName>
</protein>
<name>A0ABR8NY99_9GAMM</name>
<dbReference type="EMBL" id="JACYFC010000002">
    <property type="protein sequence ID" value="MBD5771006.1"/>
    <property type="molecule type" value="Genomic_DNA"/>
</dbReference>
<organism evidence="1 2">
    <name type="scientific">Marinomonas colpomeniae</name>
    <dbReference type="NCBI Taxonomy" id="2774408"/>
    <lineage>
        <taxon>Bacteria</taxon>
        <taxon>Pseudomonadati</taxon>
        <taxon>Pseudomonadota</taxon>
        <taxon>Gammaproteobacteria</taxon>
        <taxon>Oceanospirillales</taxon>
        <taxon>Oceanospirillaceae</taxon>
        <taxon>Marinomonas</taxon>
    </lineage>
</organism>
<gene>
    <name evidence="1" type="ORF">IF202_08060</name>
</gene>
<keyword evidence="2" id="KW-1185">Reference proteome</keyword>
<sequence>MKNNLKYDNFGNIDADFYVEQAYELRRAYYAVVIKKAIVSVKAFFATHTISHPLKSA</sequence>
<dbReference type="Proteomes" id="UP000604161">
    <property type="component" value="Unassembled WGS sequence"/>
</dbReference>
<comment type="caution">
    <text evidence="1">The sequence shown here is derived from an EMBL/GenBank/DDBJ whole genome shotgun (WGS) entry which is preliminary data.</text>
</comment>
<evidence type="ECO:0008006" key="3">
    <source>
        <dbReference type="Google" id="ProtNLM"/>
    </source>
</evidence>
<evidence type="ECO:0000313" key="2">
    <source>
        <dbReference type="Proteomes" id="UP000604161"/>
    </source>
</evidence>
<dbReference type="RefSeq" id="WP_191594362.1">
    <property type="nucleotide sequence ID" value="NZ_JACYFC010000002.1"/>
</dbReference>
<reference evidence="1 2" key="1">
    <citation type="submission" date="2020-09" db="EMBL/GenBank/DDBJ databases">
        <title>Marinomonas sp. nov., isolated from the cysticercosis algae of Qingdao, China.</title>
        <authorList>
            <person name="Sun X."/>
        </authorList>
    </citation>
    <scope>NUCLEOTIDE SEQUENCE [LARGE SCALE GENOMIC DNA]</scope>
    <source>
        <strain evidence="1 2">SM2066</strain>
    </source>
</reference>
<accession>A0ABR8NY99</accession>
<proteinExistence type="predicted"/>